<dbReference type="Proteomes" id="UP000501130">
    <property type="component" value="Chromosome"/>
</dbReference>
<dbReference type="EMBL" id="CP053084">
    <property type="protein sequence ID" value="QJR29405.1"/>
    <property type="molecule type" value="Genomic_DNA"/>
</dbReference>
<keyword evidence="2" id="KW-0805">Transcription regulation</keyword>
<proteinExistence type="inferred from homology"/>
<comment type="similarity">
    <text evidence="1">Belongs to the LysR transcriptional regulatory family.</text>
</comment>
<dbReference type="PANTHER" id="PTHR30579">
    <property type="entry name" value="TRANSCRIPTIONAL REGULATOR"/>
    <property type="match status" value="1"/>
</dbReference>
<dbReference type="Pfam" id="PF03466">
    <property type="entry name" value="LysR_substrate"/>
    <property type="match status" value="1"/>
</dbReference>
<dbReference type="PANTHER" id="PTHR30579:SF7">
    <property type="entry name" value="HTH-TYPE TRANSCRIPTIONAL REGULATOR LRHA-RELATED"/>
    <property type="match status" value="1"/>
</dbReference>
<dbReference type="InterPro" id="IPR050176">
    <property type="entry name" value="LTTR"/>
</dbReference>
<dbReference type="SUPFAM" id="SSF53850">
    <property type="entry name" value="Periplasmic binding protein-like II"/>
    <property type="match status" value="1"/>
</dbReference>
<dbReference type="Pfam" id="PF00126">
    <property type="entry name" value="HTH_1"/>
    <property type="match status" value="1"/>
</dbReference>
<dbReference type="Gene3D" id="1.10.10.10">
    <property type="entry name" value="Winged helix-like DNA-binding domain superfamily/Winged helix DNA-binding domain"/>
    <property type="match status" value="1"/>
</dbReference>
<keyword evidence="7" id="KW-1185">Reference proteome</keyword>
<dbReference type="InterPro" id="IPR036390">
    <property type="entry name" value="WH_DNA-bd_sf"/>
</dbReference>
<accession>A0ABX6N668</accession>
<dbReference type="RefSeq" id="WP_171098759.1">
    <property type="nucleotide sequence ID" value="NZ_CP053084.1"/>
</dbReference>
<evidence type="ECO:0000259" key="5">
    <source>
        <dbReference type="PROSITE" id="PS50931"/>
    </source>
</evidence>
<dbReference type="Gene3D" id="3.40.190.10">
    <property type="entry name" value="Periplasmic binding protein-like II"/>
    <property type="match status" value="2"/>
</dbReference>
<sequence>MKKLDLDALSMLVAVADSGSFAAGAALVHRSSSAVSMQIKGLEGLLGKALFLRDTRNLELTAEGHTLLGYARQMLALRDEAFAELTRPAVTGRVSIGVPDDYASSLLPPVLRKFSATYPRVEIQVVGRPSPHIAQMVKDNEVDLAVITRTKGCPGILLRMEPLVWAGSPSNKTIWKERPLPLAVFGEGSTARAHALKALQQAKIPYRMSYESPAVQGLVSMVDAGLAIAPLAQCGMPAHLVRLGALEGLPPLQPVEVVLSRSLKSKRPPCDYFAELLVQELSN</sequence>
<dbReference type="InterPro" id="IPR036388">
    <property type="entry name" value="WH-like_DNA-bd_sf"/>
</dbReference>
<dbReference type="SUPFAM" id="SSF46785">
    <property type="entry name" value="Winged helix' DNA-binding domain"/>
    <property type="match status" value="1"/>
</dbReference>
<gene>
    <name evidence="6" type="ORF">HKT17_06600</name>
</gene>
<reference evidence="6 7" key="1">
    <citation type="submission" date="2020-05" db="EMBL/GenBank/DDBJ databases">
        <title>Compete genome of Limnobacter sp. SAORIC-580.</title>
        <authorList>
            <person name="Song J."/>
            <person name="Cho J.-C."/>
        </authorList>
    </citation>
    <scope>NUCLEOTIDE SEQUENCE [LARGE SCALE GENOMIC DNA]</scope>
    <source>
        <strain evidence="6 7">SAORIC-580</strain>
    </source>
</reference>
<dbReference type="InterPro" id="IPR005119">
    <property type="entry name" value="LysR_subst-bd"/>
</dbReference>
<evidence type="ECO:0000256" key="2">
    <source>
        <dbReference type="ARBA" id="ARBA00023015"/>
    </source>
</evidence>
<evidence type="ECO:0000256" key="3">
    <source>
        <dbReference type="ARBA" id="ARBA00023125"/>
    </source>
</evidence>
<name>A0ABX6N668_9BURK</name>
<feature type="domain" description="HTH lysR-type" evidence="5">
    <location>
        <begin position="4"/>
        <end position="61"/>
    </location>
</feature>
<evidence type="ECO:0000313" key="6">
    <source>
        <dbReference type="EMBL" id="QJR29405.1"/>
    </source>
</evidence>
<evidence type="ECO:0000256" key="4">
    <source>
        <dbReference type="ARBA" id="ARBA00023163"/>
    </source>
</evidence>
<evidence type="ECO:0000313" key="7">
    <source>
        <dbReference type="Proteomes" id="UP000501130"/>
    </source>
</evidence>
<organism evidence="6 7">
    <name type="scientific">Limnobacter profundi</name>
    <dbReference type="NCBI Taxonomy" id="2732163"/>
    <lineage>
        <taxon>Bacteria</taxon>
        <taxon>Pseudomonadati</taxon>
        <taxon>Pseudomonadota</taxon>
        <taxon>Betaproteobacteria</taxon>
        <taxon>Burkholderiales</taxon>
        <taxon>Burkholderiaceae</taxon>
        <taxon>Limnobacter</taxon>
    </lineage>
</organism>
<dbReference type="InterPro" id="IPR000847">
    <property type="entry name" value="LysR_HTH_N"/>
</dbReference>
<keyword evidence="4" id="KW-0804">Transcription</keyword>
<evidence type="ECO:0000256" key="1">
    <source>
        <dbReference type="ARBA" id="ARBA00009437"/>
    </source>
</evidence>
<dbReference type="PROSITE" id="PS50931">
    <property type="entry name" value="HTH_LYSR"/>
    <property type="match status" value="1"/>
</dbReference>
<protein>
    <submittedName>
        <fullName evidence="6">LysR family transcriptional regulator</fullName>
    </submittedName>
</protein>
<keyword evidence="3" id="KW-0238">DNA-binding</keyword>